<dbReference type="AlphaFoldDB" id="A0A0M4ERE2"/>
<name>A0A0M4ERE2_DROBS</name>
<sequence length="106" mass="12453">MTHNPNVNQLGVPNEKIMSLTLDEYYERYVAPKLLSPDELQQQQHKDTQYKRTHYFGSSYLDQCKPKPGVVLKRCRAKMSPEESKLLQLNVKDENTQMTEPQQEQQ</sequence>
<dbReference type="Proteomes" id="UP000494163">
    <property type="component" value="Chromosome 2L"/>
</dbReference>
<dbReference type="EMBL" id="CP012523">
    <property type="protein sequence ID" value="ALC39725.1"/>
    <property type="molecule type" value="Genomic_DNA"/>
</dbReference>
<evidence type="ECO:0000313" key="2">
    <source>
        <dbReference type="Proteomes" id="UP000494163"/>
    </source>
</evidence>
<protein>
    <submittedName>
        <fullName evidence="1">Maker520</fullName>
    </submittedName>
</protein>
<accession>A0A0M4ERE2</accession>
<reference evidence="1 2" key="1">
    <citation type="submission" date="2015-08" db="EMBL/GenBank/DDBJ databases">
        <title>Ancestral chromatin configuration constrains chromatin evolution on differentiating sex chromosomes in Drosophila.</title>
        <authorList>
            <person name="Zhou Q."/>
            <person name="Bachtrog D."/>
        </authorList>
    </citation>
    <scope>NUCLEOTIDE SEQUENCE [LARGE SCALE GENOMIC DNA]</scope>
    <source>
        <tissue evidence="1">Whole larvae</tissue>
    </source>
</reference>
<evidence type="ECO:0000313" key="1">
    <source>
        <dbReference type="EMBL" id="ALC39725.1"/>
    </source>
</evidence>
<proteinExistence type="predicted"/>
<dbReference type="OrthoDB" id="7859776at2759"/>
<keyword evidence="2" id="KW-1185">Reference proteome</keyword>
<gene>
    <name evidence="1" type="ORF">Dbus_chr2Lg1810</name>
</gene>
<organism evidence="1 2">
    <name type="scientific">Drosophila busckii</name>
    <name type="common">Fruit fly</name>
    <dbReference type="NCBI Taxonomy" id="30019"/>
    <lineage>
        <taxon>Eukaryota</taxon>
        <taxon>Metazoa</taxon>
        <taxon>Ecdysozoa</taxon>
        <taxon>Arthropoda</taxon>
        <taxon>Hexapoda</taxon>
        <taxon>Insecta</taxon>
        <taxon>Pterygota</taxon>
        <taxon>Neoptera</taxon>
        <taxon>Endopterygota</taxon>
        <taxon>Diptera</taxon>
        <taxon>Brachycera</taxon>
        <taxon>Muscomorpha</taxon>
        <taxon>Ephydroidea</taxon>
        <taxon>Drosophilidae</taxon>
        <taxon>Drosophila</taxon>
    </lineage>
</organism>